<feature type="domain" description="VTT" evidence="7">
    <location>
        <begin position="30"/>
        <end position="159"/>
    </location>
</feature>
<organism evidence="8 9">
    <name type="scientific">Devosia chinhatensis</name>
    <dbReference type="NCBI Taxonomy" id="429727"/>
    <lineage>
        <taxon>Bacteria</taxon>
        <taxon>Pseudomonadati</taxon>
        <taxon>Pseudomonadota</taxon>
        <taxon>Alphaproteobacteria</taxon>
        <taxon>Hyphomicrobiales</taxon>
        <taxon>Devosiaceae</taxon>
        <taxon>Devosia</taxon>
    </lineage>
</organism>
<evidence type="ECO:0000256" key="4">
    <source>
        <dbReference type="ARBA" id="ARBA00022989"/>
    </source>
</evidence>
<proteinExistence type="predicted"/>
<dbReference type="EMBL" id="JZEY01000061">
    <property type="protein sequence ID" value="KKB07766.1"/>
    <property type="molecule type" value="Genomic_DNA"/>
</dbReference>
<dbReference type="Proteomes" id="UP000033649">
    <property type="component" value="Unassembled WGS sequence"/>
</dbReference>
<keyword evidence="4 6" id="KW-1133">Transmembrane helix</keyword>
<feature type="transmembrane region" description="Helical" evidence="6">
    <location>
        <begin position="12"/>
        <end position="30"/>
    </location>
</feature>
<sequence>MTDWIIQTITELGYVGIFLVMLAESLFPPIPSELIIPFAGFAAANGDLNLAGVLATATIGAVVGMLPWYFAGRFFGLTRVRWLADRFGRFMAMNSDEIDVAVRWFKRYGPIIVLFGRLVPLIRTLISIPAGLSRMPLPLFLVASTLGALIWNTFLTMAGFFLHEHYHVIEVVLDPMSYIVLALVVLIYLFRVVTWKPNRPVSDKPAE</sequence>
<dbReference type="Pfam" id="PF09335">
    <property type="entry name" value="VTT_dom"/>
    <property type="match status" value="1"/>
</dbReference>
<dbReference type="InterPro" id="IPR032816">
    <property type="entry name" value="VTT_dom"/>
</dbReference>
<accession>A0A0F5FFY6</accession>
<keyword evidence="9" id="KW-1185">Reference proteome</keyword>
<feature type="transmembrane region" description="Helical" evidence="6">
    <location>
        <begin position="50"/>
        <end position="71"/>
    </location>
</feature>
<dbReference type="AlphaFoldDB" id="A0A0F5FFY6"/>
<gene>
    <name evidence="8" type="ORF">VE26_14000</name>
</gene>
<feature type="transmembrane region" description="Helical" evidence="6">
    <location>
        <begin position="175"/>
        <end position="194"/>
    </location>
</feature>
<evidence type="ECO:0000256" key="5">
    <source>
        <dbReference type="ARBA" id="ARBA00023136"/>
    </source>
</evidence>
<keyword evidence="2" id="KW-1003">Cell membrane</keyword>
<evidence type="ECO:0000313" key="8">
    <source>
        <dbReference type="EMBL" id="KKB07766.1"/>
    </source>
</evidence>
<evidence type="ECO:0000259" key="7">
    <source>
        <dbReference type="Pfam" id="PF09335"/>
    </source>
</evidence>
<name>A0A0F5FFY6_9HYPH</name>
<dbReference type="PANTHER" id="PTHR42709">
    <property type="entry name" value="ALKALINE PHOSPHATASE LIKE PROTEIN"/>
    <property type="match status" value="1"/>
</dbReference>
<comment type="caution">
    <text evidence="8">The sequence shown here is derived from an EMBL/GenBank/DDBJ whole genome shotgun (WGS) entry which is preliminary data.</text>
</comment>
<feature type="transmembrane region" description="Helical" evidence="6">
    <location>
        <begin position="139"/>
        <end position="163"/>
    </location>
</feature>
<dbReference type="OrthoDB" id="9813426at2"/>
<dbReference type="InterPro" id="IPR051311">
    <property type="entry name" value="DedA_domain"/>
</dbReference>
<reference evidence="8 9" key="1">
    <citation type="submission" date="2015-03" db="EMBL/GenBank/DDBJ databases">
        <authorList>
            <person name="Hassan Y."/>
            <person name="Lepp D."/>
            <person name="Li X.-Z."/>
            <person name="Zhou T."/>
        </authorList>
    </citation>
    <scope>NUCLEOTIDE SEQUENCE [LARGE SCALE GENOMIC DNA]</scope>
    <source>
        <strain evidence="8 9">IPL18</strain>
    </source>
</reference>
<evidence type="ECO:0000256" key="6">
    <source>
        <dbReference type="SAM" id="Phobius"/>
    </source>
</evidence>
<evidence type="ECO:0000256" key="2">
    <source>
        <dbReference type="ARBA" id="ARBA00022475"/>
    </source>
</evidence>
<keyword evidence="5 6" id="KW-0472">Membrane</keyword>
<evidence type="ECO:0000256" key="1">
    <source>
        <dbReference type="ARBA" id="ARBA00004651"/>
    </source>
</evidence>
<dbReference type="PATRIC" id="fig|429727.3.peg.2869"/>
<evidence type="ECO:0000256" key="3">
    <source>
        <dbReference type="ARBA" id="ARBA00022692"/>
    </source>
</evidence>
<comment type="subcellular location">
    <subcellularLocation>
        <location evidence="1">Cell membrane</location>
        <topology evidence="1">Multi-pass membrane protein</topology>
    </subcellularLocation>
</comment>
<keyword evidence="3 6" id="KW-0812">Transmembrane</keyword>
<protein>
    <submittedName>
        <fullName evidence="8">Alkaline phosphatase</fullName>
    </submittedName>
</protein>
<dbReference type="GO" id="GO:0005886">
    <property type="term" value="C:plasma membrane"/>
    <property type="evidence" value="ECO:0007669"/>
    <property type="project" value="UniProtKB-SubCell"/>
</dbReference>
<dbReference type="PANTHER" id="PTHR42709:SF6">
    <property type="entry name" value="UNDECAPRENYL PHOSPHATE TRANSPORTER A"/>
    <property type="match status" value="1"/>
</dbReference>
<dbReference type="STRING" id="429727.VE26_14000"/>
<evidence type="ECO:0000313" key="9">
    <source>
        <dbReference type="Proteomes" id="UP000033649"/>
    </source>
</evidence>
<dbReference type="RefSeq" id="WP_046105796.1">
    <property type="nucleotide sequence ID" value="NZ_JZEY01000061.1"/>
</dbReference>